<feature type="region of interest" description="Disordered" evidence="5">
    <location>
        <begin position="451"/>
        <end position="471"/>
    </location>
</feature>
<keyword evidence="3" id="KW-0333">Golgi apparatus</keyword>
<feature type="region of interest" description="Disordered" evidence="5">
    <location>
        <begin position="626"/>
        <end position="732"/>
    </location>
</feature>
<feature type="region of interest" description="Disordered" evidence="5">
    <location>
        <begin position="293"/>
        <end position="335"/>
    </location>
</feature>
<dbReference type="GO" id="GO:0032588">
    <property type="term" value="C:trans-Golgi network membrane"/>
    <property type="evidence" value="ECO:0007669"/>
    <property type="project" value="TreeGrafter"/>
</dbReference>
<feature type="compositionally biased region" description="Low complexity" evidence="5">
    <location>
        <begin position="576"/>
        <end position="596"/>
    </location>
</feature>
<comment type="caution">
    <text evidence="6">The sequence shown here is derived from an EMBL/GenBank/DDBJ whole genome shotgun (WGS) entry which is preliminary data.</text>
</comment>
<feature type="compositionally biased region" description="Polar residues" evidence="5">
    <location>
        <begin position="679"/>
        <end position="695"/>
    </location>
</feature>
<feature type="compositionally biased region" description="Low complexity" evidence="5">
    <location>
        <begin position="818"/>
        <end position="834"/>
    </location>
</feature>
<dbReference type="OrthoDB" id="118154at2759"/>
<dbReference type="EMBL" id="BEYU01000122">
    <property type="protein sequence ID" value="GBG32504.1"/>
    <property type="molecule type" value="Genomic_DNA"/>
</dbReference>
<dbReference type="GO" id="GO:0031410">
    <property type="term" value="C:cytoplasmic vesicle"/>
    <property type="evidence" value="ECO:0007669"/>
    <property type="project" value="UniProtKB-SubCell"/>
</dbReference>
<dbReference type="InParanoid" id="A0A2R5GX34"/>
<dbReference type="Proteomes" id="UP000241890">
    <property type="component" value="Unassembled WGS sequence"/>
</dbReference>
<evidence type="ECO:0000256" key="2">
    <source>
        <dbReference type="ARBA" id="ARBA00004555"/>
    </source>
</evidence>
<comment type="subcellular location">
    <subcellularLocation>
        <location evidence="1">Cytoplasmic vesicle</location>
    </subcellularLocation>
    <subcellularLocation>
        <location evidence="2">Golgi apparatus</location>
    </subcellularLocation>
</comment>
<feature type="region of interest" description="Disordered" evidence="5">
    <location>
        <begin position="188"/>
        <end position="215"/>
    </location>
</feature>
<feature type="region of interest" description="Disordered" evidence="5">
    <location>
        <begin position="244"/>
        <end position="266"/>
    </location>
</feature>
<evidence type="ECO:0000256" key="5">
    <source>
        <dbReference type="SAM" id="MobiDB-lite"/>
    </source>
</evidence>
<accession>A0A2R5GX34</accession>
<gene>
    <name evidence="6" type="ORF">FCC1311_087292</name>
</gene>
<dbReference type="InterPro" id="IPR008942">
    <property type="entry name" value="ENTH_VHS"/>
</dbReference>
<feature type="region of interest" description="Disordered" evidence="5">
    <location>
        <begin position="567"/>
        <end position="596"/>
    </location>
</feature>
<feature type="region of interest" description="Disordered" evidence="5">
    <location>
        <begin position="496"/>
        <end position="554"/>
    </location>
</feature>
<evidence type="ECO:0000256" key="1">
    <source>
        <dbReference type="ARBA" id="ARBA00004541"/>
    </source>
</evidence>
<feature type="compositionally biased region" description="Polar residues" evidence="5">
    <location>
        <begin position="190"/>
        <end position="202"/>
    </location>
</feature>
<dbReference type="InterPro" id="IPR039273">
    <property type="entry name" value="TEPSIN"/>
</dbReference>
<dbReference type="InterPro" id="IPR035802">
    <property type="entry name" value="ENTH/VHS_tepsin"/>
</dbReference>
<feature type="compositionally biased region" description="Basic and acidic residues" evidence="5">
    <location>
        <begin position="246"/>
        <end position="257"/>
    </location>
</feature>
<name>A0A2R5GX34_9STRA</name>
<feature type="region of interest" description="Disordered" evidence="5">
    <location>
        <begin position="809"/>
        <end position="852"/>
    </location>
</feature>
<organism evidence="6 7">
    <name type="scientific">Hondaea fermentalgiana</name>
    <dbReference type="NCBI Taxonomy" id="2315210"/>
    <lineage>
        <taxon>Eukaryota</taxon>
        <taxon>Sar</taxon>
        <taxon>Stramenopiles</taxon>
        <taxon>Bigyra</taxon>
        <taxon>Labyrinthulomycetes</taxon>
        <taxon>Thraustochytrida</taxon>
        <taxon>Thraustochytriidae</taxon>
        <taxon>Hondaea</taxon>
    </lineage>
</organism>
<dbReference type="PANTHER" id="PTHR21514">
    <property type="entry name" value="AP-4 COMPLEX ACCESSORY SUBUNIT TEPSIN"/>
    <property type="match status" value="1"/>
</dbReference>
<feature type="compositionally biased region" description="Polar residues" evidence="5">
    <location>
        <begin position="533"/>
        <end position="552"/>
    </location>
</feature>
<feature type="compositionally biased region" description="Low complexity" evidence="5">
    <location>
        <begin position="630"/>
        <end position="640"/>
    </location>
</feature>
<evidence type="ECO:0000256" key="3">
    <source>
        <dbReference type="ARBA" id="ARBA00023034"/>
    </source>
</evidence>
<reference evidence="6 7" key="1">
    <citation type="submission" date="2017-12" db="EMBL/GenBank/DDBJ databases">
        <title>Sequencing, de novo assembly and annotation of complete genome of a new Thraustochytrid species, strain FCC1311.</title>
        <authorList>
            <person name="Sedici K."/>
            <person name="Godart F."/>
            <person name="Aiese Cigliano R."/>
            <person name="Sanseverino W."/>
            <person name="Barakat M."/>
            <person name="Ortet P."/>
            <person name="Marechal E."/>
            <person name="Cagnac O."/>
            <person name="Amato A."/>
        </authorList>
    </citation>
    <scope>NUCLEOTIDE SEQUENCE [LARGE SCALE GENOMIC DNA]</scope>
</reference>
<keyword evidence="7" id="KW-1185">Reference proteome</keyword>
<feature type="compositionally biased region" description="Low complexity" evidence="5">
    <location>
        <begin position="457"/>
        <end position="466"/>
    </location>
</feature>
<dbReference type="AlphaFoldDB" id="A0A2R5GX34"/>
<feature type="compositionally biased region" description="Low complexity" evidence="5">
    <location>
        <begin position="667"/>
        <end position="678"/>
    </location>
</feature>
<dbReference type="PANTHER" id="PTHR21514:SF0">
    <property type="entry name" value="AP-4 COMPLEX ACCESSORY SUBUNIT TEPSIN"/>
    <property type="match status" value="1"/>
</dbReference>
<protein>
    <submittedName>
        <fullName evidence="6">AP-4 complex accessory subunit Tepsin</fullName>
    </submittedName>
</protein>
<dbReference type="Gene3D" id="1.25.40.90">
    <property type="match status" value="2"/>
</dbReference>
<dbReference type="CDD" id="cd03572">
    <property type="entry name" value="ENTH_like_Tepsin"/>
    <property type="match status" value="1"/>
</dbReference>
<feature type="compositionally biased region" description="Low complexity" evidence="5">
    <location>
        <begin position="496"/>
        <end position="531"/>
    </location>
</feature>
<evidence type="ECO:0000313" key="6">
    <source>
        <dbReference type="EMBL" id="GBG32504.1"/>
    </source>
</evidence>
<feature type="compositionally biased region" description="Polar residues" evidence="5">
    <location>
        <begin position="306"/>
        <end position="332"/>
    </location>
</feature>
<dbReference type="SUPFAM" id="SSF48464">
    <property type="entry name" value="ENTH/VHS domain"/>
    <property type="match status" value="1"/>
</dbReference>
<evidence type="ECO:0000256" key="4">
    <source>
        <dbReference type="ARBA" id="ARBA00023329"/>
    </source>
</evidence>
<keyword evidence="4" id="KW-0968">Cytoplasmic vesicle</keyword>
<sequence length="852" mass="87891">MNRTTLAKATSTEDSPTPGYLYGEVAKMTFEGADVTNKVCKYLVDRLKRKEPVVKHKVLLIIKQVCRRGDGSFRRAIQAGPNIGEVKACLQFTGPADPLKGDQPYRAVREAAKEALEAIFDNSTEITSSNSALARRIQGYGASSAPSGGGSTDASSHYDVAARSNGVTAARYSNGGSTAGGSGGYGGMVNMTSSGPQYQGIGNPNFKDPRNQPKGFMDRVKDRIEEYSDKASKSGAAAGIQQWLGSDKRGTPPRHDSGSYAGPSAGGGAGGYTGSYTGPSSGGFAGSGQTASSFGAAGHAGPWGGNSMSSGHTNSPSQQRTDNSSGGASGTVSDGRYERSLVDGLCGRGGVRPVPSREKLSAFLTACKTLDAQVVMPILYEKLASAEWKVQHKALCVCEALVQAEDLEAFVDYLDEHAEILEDLRRSTQANVRTRTQSVWKLLYGDEAGEDVPAPAPSSTSAAAPAQMNGHDDLLDFGDAAAAVASSTEAVGYAPAAAPESMPAPAPASTTTATSANGNGMSNGSGSLFGSLQVKSASQAPSTARNEVSASEDNNDDLLFYGEAEQNTSQAGGDEAPAPTAPASAAGSTDLDSLLGGDLGGADNDFQRVHDGAAKAKSLASQLEALSMASGSSSSNNNNNHGKSETSQSQAGDKTGFSFIQGGSGPGSSFAQTSSSSGNTLKPTTSSGPQAQSSPFDDLMAPSQPAQAGQTGSGIQGMPGLQGNLPQQTGGLTPQQLQFQQFQQFQQLMQMQQQIGMAPSPQQQQQLMAMLQQGQMQQMPMQHQGAMPPQQMQHMAQTMSGMPTGSHGLPGGGVGMPSSMTRSVSAASSSSQQSKPQPDKFDFVSSTMAEMK</sequence>
<evidence type="ECO:0000313" key="7">
    <source>
        <dbReference type="Proteomes" id="UP000241890"/>
    </source>
</evidence>
<proteinExistence type="predicted"/>